<keyword evidence="4 7" id="KW-0067">ATP-binding</keyword>
<dbReference type="InterPro" id="IPR015860">
    <property type="entry name" value="ABC_transpr_TagH-like"/>
</dbReference>
<accession>A0A540VJA1</accession>
<feature type="region of interest" description="Disordered" evidence="5">
    <location>
        <begin position="260"/>
        <end position="280"/>
    </location>
</feature>
<evidence type="ECO:0000256" key="1">
    <source>
        <dbReference type="ARBA" id="ARBA00005417"/>
    </source>
</evidence>
<proteinExistence type="inferred from homology"/>
<dbReference type="GO" id="GO:0140359">
    <property type="term" value="F:ABC-type transporter activity"/>
    <property type="evidence" value="ECO:0007669"/>
    <property type="project" value="InterPro"/>
</dbReference>
<dbReference type="CDD" id="cd10147">
    <property type="entry name" value="Wzt_C-like"/>
    <property type="match status" value="1"/>
</dbReference>
<dbReference type="AlphaFoldDB" id="A0A540VJA1"/>
<evidence type="ECO:0000256" key="5">
    <source>
        <dbReference type="SAM" id="MobiDB-lite"/>
    </source>
</evidence>
<feature type="domain" description="ABC transporter" evidence="6">
    <location>
        <begin position="41"/>
        <end position="261"/>
    </location>
</feature>
<reference evidence="7 8" key="1">
    <citation type="submission" date="2019-06" db="EMBL/GenBank/DDBJ databases">
        <title>Genome sequence of Litorilinea aerophila BAA-2444.</title>
        <authorList>
            <person name="Maclea K.S."/>
            <person name="Maurais E.G."/>
            <person name="Iannazzi L.C."/>
        </authorList>
    </citation>
    <scope>NUCLEOTIDE SEQUENCE [LARGE SCALE GENOMIC DNA]</scope>
    <source>
        <strain evidence="7 8">ATCC BAA-2444</strain>
    </source>
</reference>
<dbReference type="GO" id="GO:0016020">
    <property type="term" value="C:membrane"/>
    <property type="evidence" value="ECO:0007669"/>
    <property type="project" value="InterPro"/>
</dbReference>
<dbReference type="RefSeq" id="WP_141609746.1">
    <property type="nucleotide sequence ID" value="NZ_VIGC02000009.1"/>
</dbReference>
<dbReference type="InterPro" id="IPR027417">
    <property type="entry name" value="P-loop_NTPase"/>
</dbReference>
<dbReference type="PANTHER" id="PTHR46743:SF2">
    <property type="entry name" value="TEICHOIC ACIDS EXPORT ATP-BINDING PROTEIN TAGH"/>
    <property type="match status" value="1"/>
</dbReference>
<dbReference type="OrthoDB" id="9778870at2"/>
<dbReference type="InterPro" id="IPR050683">
    <property type="entry name" value="Bact_Polysacc_Export_ATP-bd"/>
</dbReference>
<evidence type="ECO:0000256" key="4">
    <source>
        <dbReference type="ARBA" id="ARBA00022840"/>
    </source>
</evidence>
<evidence type="ECO:0000256" key="3">
    <source>
        <dbReference type="ARBA" id="ARBA00022741"/>
    </source>
</evidence>
<dbReference type="Pfam" id="PF14524">
    <property type="entry name" value="Wzt_C"/>
    <property type="match status" value="1"/>
</dbReference>
<evidence type="ECO:0000256" key="2">
    <source>
        <dbReference type="ARBA" id="ARBA00022448"/>
    </source>
</evidence>
<dbReference type="InterPro" id="IPR029439">
    <property type="entry name" value="Wzt_C"/>
</dbReference>
<dbReference type="PANTHER" id="PTHR46743">
    <property type="entry name" value="TEICHOIC ACIDS EXPORT ATP-BINDING PROTEIN TAGH"/>
    <property type="match status" value="1"/>
</dbReference>
<dbReference type="Proteomes" id="UP000317371">
    <property type="component" value="Unassembled WGS sequence"/>
</dbReference>
<keyword evidence="8" id="KW-1185">Reference proteome</keyword>
<evidence type="ECO:0000313" key="7">
    <source>
        <dbReference type="EMBL" id="TQE96193.1"/>
    </source>
</evidence>
<sequence>MMNVERLHTPIPGQPLIELRGVSRRFEKRTERHRSLQELFIRLFQRSSIQVDEFWPLKDVSLSIHAGDSLGVIGPNGSGKSTLLKLITGILQPTEGELCVRGRLSSLLELGAGFQPDLTGRENIYLNGSIYGLSRSEMNRRLPDIIRYAELGEFIDTPVKHYSSGMYVRLGFAIAIHTQPDILLVDEVLAVGDVSFQHKCLNSIYQFRKNGGTLVLVSHDMTAIQNICNRAIWIEDGRIQAEGKPTDVVMAYLESMATREEEAQNQAEAPKADSGPGQRWGNGKIQITQVELCGDDGTPRSVFVTGEPLQIRLHYRSREPIQAPIFGVALHHENGVHIAGPNTRFSGVHIPQVEREGIVTYRIPRLPLLEGTYTVSVAVVNETDTEIFDYHDRRYPFRVFPGRRRDGYGLISLEGAWEVSTGTSAWPTASVEEPLHTLADSAAHSRSSH</sequence>
<protein>
    <submittedName>
        <fullName evidence="7">ABC transporter ATP-binding protein</fullName>
    </submittedName>
</protein>
<dbReference type="EMBL" id="VIGC01000009">
    <property type="protein sequence ID" value="TQE96193.1"/>
    <property type="molecule type" value="Genomic_DNA"/>
</dbReference>
<dbReference type="InterPro" id="IPR003439">
    <property type="entry name" value="ABC_transporter-like_ATP-bd"/>
</dbReference>
<name>A0A540VJA1_9CHLR</name>
<dbReference type="Gene3D" id="3.40.50.300">
    <property type="entry name" value="P-loop containing nucleotide triphosphate hydrolases"/>
    <property type="match status" value="1"/>
</dbReference>
<dbReference type="PROSITE" id="PS50893">
    <property type="entry name" value="ABC_TRANSPORTER_2"/>
    <property type="match status" value="1"/>
</dbReference>
<keyword evidence="3" id="KW-0547">Nucleotide-binding</keyword>
<dbReference type="SMART" id="SM00382">
    <property type="entry name" value="AAA"/>
    <property type="match status" value="1"/>
</dbReference>
<keyword evidence="2" id="KW-0813">Transport</keyword>
<dbReference type="GO" id="GO:0005524">
    <property type="term" value="F:ATP binding"/>
    <property type="evidence" value="ECO:0007669"/>
    <property type="project" value="UniProtKB-KW"/>
</dbReference>
<evidence type="ECO:0000313" key="8">
    <source>
        <dbReference type="Proteomes" id="UP000317371"/>
    </source>
</evidence>
<dbReference type="CDD" id="cd03220">
    <property type="entry name" value="ABC_KpsT_Wzt"/>
    <property type="match status" value="1"/>
</dbReference>
<dbReference type="InterPro" id="IPR003593">
    <property type="entry name" value="AAA+_ATPase"/>
</dbReference>
<organism evidence="7 8">
    <name type="scientific">Litorilinea aerophila</name>
    <dbReference type="NCBI Taxonomy" id="1204385"/>
    <lineage>
        <taxon>Bacteria</taxon>
        <taxon>Bacillati</taxon>
        <taxon>Chloroflexota</taxon>
        <taxon>Caldilineae</taxon>
        <taxon>Caldilineales</taxon>
        <taxon>Caldilineaceae</taxon>
        <taxon>Litorilinea</taxon>
    </lineage>
</organism>
<dbReference type="InParanoid" id="A0A540VJA1"/>
<evidence type="ECO:0000259" key="6">
    <source>
        <dbReference type="PROSITE" id="PS50893"/>
    </source>
</evidence>
<comment type="similarity">
    <text evidence="1">Belongs to the ABC transporter superfamily.</text>
</comment>
<comment type="caution">
    <text evidence="7">The sequence shown here is derived from an EMBL/GenBank/DDBJ whole genome shotgun (WGS) entry which is preliminary data.</text>
</comment>
<dbReference type="Gene3D" id="2.70.50.60">
    <property type="entry name" value="abc- transporter (atp binding component) like domain"/>
    <property type="match status" value="1"/>
</dbReference>
<gene>
    <name evidence="7" type="ORF">FKZ61_08930</name>
</gene>
<dbReference type="Pfam" id="PF00005">
    <property type="entry name" value="ABC_tran"/>
    <property type="match status" value="1"/>
</dbReference>
<dbReference type="GO" id="GO:0016887">
    <property type="term" value="F:ATP hydrolysis activity"/>
    <property type="evidence" value="ECO:0007669"/>
    <property type="project" value="InterPro"/>
</dbReference>
<dbReference type="SUPFAM" id="SSF52540">
    <property type="entry name" value="P-loop containing nucleoside triphosphate hydrolases"/>
    <property type="match status" value="1"/>
</dbReference>